<organism evidence="2 3">
    <name type="scientific">Kineococcus mangrovi</name>
    <dbReference type="NCBI Taxonomy" id="1660183"/>
    <lineage>
        <taxon>Bacteria</taxon>
        <taxon>Bacillati</taxon>
        <taxon>Actinomycetota</taxon>
        <taxon>Actinomycetes</taxon>
        <taxon>Kineosporiales</taxon>
        <taxon>Kineosporiaceae</taxon>
        <taxon>Kineococcus</taxon>
    </lineage>
</organism>
<dbReference type="RefSeq" id="WP_370720420.1">
    <property type="nucleotide sequence ID" value="NZ_JBGGTQ010000010.1"/>
</dbReference>
<evidence type="ECO:0000313" key="2">
    <source>
        <dbReference type="EMBL" id="MEZ0494183.1"/>
    </source>
</evidence>
<comment type="caution">
    <text evidence="2">The sequence shown here is derived from an EMBL/GenBank/DDBJ whole genome shotgun (WGS) entry which is preliminary data.</text>
</comment>
<sequence length="135" mass="14444">MDGDDELENAAAEGRHLVETLDALRAWLLLEDSYARGGVPDEVLHFIHDHISRLLGPQAHTVAGKVLHTHVEAGGDLADLARDRSALLNLLAAIEGEQRPAPTHRWTAHAPLSGQAIPSKRTSAAQDADDGSSEP</sequence>
<feature type="region of interest" description="Disordered" evidence="1">
    <location>
        <begin position="98"/>
        <end position="135"/>
    </location>
</feature>
<dbReference type="Proteomes" id="UP001566476">
    <property type="component" value="Unassembled WGS sequence"/>
</dbReference>
<proteinExistence type="predicted"/>
<reference evidence="2 3" key="1">
    <citation type="submission" date="2024-07" db="EMBL/GenBank/DDBJ databases">
        <authorList>
            <person name="Thanompreechachai J."/>
            <person name="Duangmal K."/>
        </authorList>
    </citation>
    <scope>NUCLEOTIDE SEQUENCE [LARGE SCALE GENOMIC DNA]</scope>
    <source>
        <strain evidence="2 3">TBRC 1896</strain>
    </source>
</reference>
<evidence type="ECO:0000256" key="1">
    <source>
        <dbReference type="SAM" id="MobiDB-lite"/>
    </source>
</evidence>
<accession>A0ABV4I662</accession>
<keyword evidence="3" id="KW-1185">Reference proteome</keyword>
<dbReference type="EMBL" id="JBGGTQ010000010">
    <property type="protein sequence ID" value="MEZ0494183.1"/>
    <property type="molecule type" value="Genomic_DNA"/>
</dbReference>
<name>A0ABV4I662_9ACTN</name>
<protein>
    <submittedName>
        <fullName evidence="2">Uncharacterized protein</fullName>
    </submittedName>
</protein>
<gene>
    <name evidence="2" type="ORF">AB2L28_18250</name>
</gene>
<evidence type="ECO:0000313" key="3">
    <source>
        <dbReference type="Proteomes" id="UP001566476"/>
    </source>
</evidence>